<gene>
    <name evidence="2" type="ORF">LS72_007515</name>
</gene>
<dbReference type="Pfam" id="PF01497">
    <property type="entry name" value="Peripla_BP_2"/>
    <property type="match status" value="1"/>
</dbReference>
<dbReference type="PROSITE" id="PS50983">
    <property type="entry name" value="FE_B12_PBP"/>
    <property type="match status" value="1"/>
</dbReference>
<comment type="caution">
    <text evidence="2">The sequence shown here is derived from an EMBL/GenBank/DDBJ whole genome shotgun (WGS) entry which is preliminary data.</text>
</comment>
<dbReference type="PANTHER" id="PTHR30535">
    <property type="entry name" value="VITAMIN B12-BINDING PROTEIN"/>
    <property type="match status" value="1"/>
</dbReference>
<evidence type="ECO:0000259" key="1">
    <source>
        <dbReference type="PROSITE" id="PS50983"/>
    </source>
</evidence>
<accession>A0A4U8UF19</accession>
<keyword evidence="3" id="KW-1185">Reference proteome</keyword>
<dbReference type="InterPro" id="IPR002491">
    <property type="entry name" value="ABC_transptr_periplasmic_BD"/>
</dbReference>
<evidence type="ECO:0000313" key="2">
    <source>
        <dbReference type="EMBL" id="TLE14966.1"/>
    </source>
</evidence>
<dbReference type="Proteomes" id="UP000029920">
    <property type="component" value="Unassembled WGS sequence"/>
</dbReference>
<dbReference type="RefSeq" id="WP_034553982.1">
    <property type="nucleotide sequence ID" value="NZ_JRPC02000019.1"/>
</dbReference>
<dbReference type="EMBL" id="JRPC02000019">
    <property type="protein sequence ID" value="TLE14966.1"/>
    <property type="molecule type" value="Genomic_DNA"/>
</dbReference>
<evidence type="ECO:0000313" key="3">
    <source>
        <dbReference type="Proteomes" id="UP000029920"/>
    </source>
</evidence>
<name>A0A4U8UF19_9HELI</name>
<dbReference type="PANTHER" id="PTHR30535:SF34">
    <property type="entry name" value="MOLYBDATE-BINDING PROTEIN MOLA"/>
    <property type="match status" value="1"/>
</dbReference>
<dbReference type="SUPFAM" id="SSF53807">
    <property type="entry name" value="Helical backbone' metal receptor"/>
    <property type="match status" value="1"/>
</dbReference>
<dbReference type="Gene3D" id="3.40.50.1980">
    <property type="entry name" value="Nitrogenase molybdenum iron protein domain"/>
    <property type="match status" value="1"/>
</dbReference>
<organism evidence="2 3">
    <name type="scientific">Helicobacter apodemus</name>
    <dbReference type="NCBI Taxonomy" id="135569"/>
    <lineage>
        <taxon>Bacteria</taxon>
        <taxon>Pseudomonadati</taxon>
        <taxon>Campylobacterota</taxon>
        <taxon>Epsilonproteobacteria</taxon>
        <taxon>Campylobacterales</taxon>
        <taxon>Helicobacteraceae</taxon>
        <taxon>Helicobacter</taxon>
    </lineage>
</organism>
<proteinExistence type="predicted"/>
<protein>
    <recommendedName>
        <fullName evidence="1">Fe/B12 periplasmic-binding domain-containing protein</fullName>
    </recommendedName>
</protein>
<reference evidence="2 3" key="1">
    <citation type="journal article" date="2014" name="Genome Announc.">
        <title>Draft genome sequences of eight enterohepatic helicobacter species isolated from both laboratory and wild rodents.</title>
        <authorList>
            <person name="Sheh A."/>
            <person name="Shen Z."/>
            <person name="Fox J.G."/>
        </authorList>
    </citation>
    <scope>NUCLEOTIDE SEQUENCE [LARGE SCALE GENOMIC DNA]</scope>
    <source>
        <strain evidence="2 3">MIT-03-7007</strain>
    </source>
</reference>
<dbReference type="AlphaFoldDB" id="A0A4U8UF19"/>
<sequence>MLKIIVLFCGVFLSFTLATQSHKVAVIGLWPLPSLLAFWSDAKLVYIPRTSYNVMQNSINEKYFPQYKEARIGNNENLEELLAMDVDIYICGFANLKICGGLKNAGVKVIELSTNIENHNSKKTLEHWLVELQPYFAIEAKNQKLIHSITQIEKLIEEKTKNIAKPKVLIIHRFDKDNITTGYFSHYLIQSSGGENPLGYGDFKSISVEEIYNLDPDVIYISNFTPLSPQEFMKKKEYKSLKAVKQNRVYKLPLATYRPFAPSLELGPVLLFLAKHNHLEAFKDLDMRKIFKDYFYEFYEIALEEKELDLILNPNAKTGIHY</sequence>
<feature type="domain" description="Fe/B12 periplasmic-binding" evidence="1">
    <location>
        <begin position="23"/>
        <end position="281"/>
    </location>
</feature>
<dbReference type="InterPro" id="IPR050902">
    <property type="entry name" value="ABC_Transporter_SBP"/>
</dbReference>